<dbReference type="PROSITE" id="PS50250">
    <property type="entry name" value="PCI"/>
    <property type="match status" value="1"/>
</dbReference>
<dbReference type="Pfam" id="PF18055">
    <property type="entry name" value="RPN6_N"/>
    <property type="match status" value="1"/>
</dbReference>
<dbReference type="InterPro" id="IPR000717">
    <property type="entry name" value="PCI_dom"/>
</dbReference>
<dbReference type="SMART" id="SM00753">
    <property type="entry name" value="PAM"/>
    <property type="match status" value="1"/>
</dbReference>
<comment type="similarity">
    <text evidence="1">Belongs to the proteasome subunit S9 family.</text>
</comment>
<evidence type="ECO:0000313" key="4">
    <source>
        <dbReference type="EMBL" id="EDO08418.1"/>
    </source>
</evidence>
<feature type="domain" description="PCI" evidence="3">
    <location>
        <begin position="382"/>
        <end position="567"/>
    </location>
</feature>
<accession>A7APD4</accession>
<evidence type="ECO:0000313" key="5">
    <source>
        <dbReference type="Proteomes" id="UP000002173"/>
    </source>
</evidence>
<dbReference type="InterPro" id="IPR050871">
    <property type="entry name" value="26S_Proteasome/COP9_Components"/>
</dbReference>
<dbReference type="Gene3D" id="1.25.40.570">
    <property type="match status" value="2"/>
</dbReference>
<keyword evidence="5" id="KW-1185">Reference proteome</keyword>
<organism evidence="4 5">
    <name type="scientific">Babesia bovis</name>
    <dbReference type="NCBI Taxonomy" id="5865"/>
    <lineage>
        <taxon>Eukaryota</taxon>
        <taxon>Sar</taxon>
        <taxon>Alveolata</taxon>
        <taxon>Apicomplexa</taxon>
        <taxon>Aconoidasida</taxon>
        <taxon>Piroplasmida</taxon>
        <taxon>Babesiidae</taxon>
        <taxon>Babesia</taxon>
    </lineage>
</organism>
<dbReference type="SUPFAM" id="SSF46785">
    <property type="entry name" value="Winged helix' DNA-binding domain"/>
    <property type="match status" value="1"/>
</dbReference>
<dbReference type="EMBL" id="AAXT01000001">
    <property type="protein sequence ID" value="EDO08418.1"/>
    <property type="molecule type" value="Genomic_DNA"/>
</dbReference>
<reference evidence="4 5" key="1">
    <citation type="journal article" date="2007" name="PLoS Pathog.">
        <title>Genome sequence of Babesia bovis and comparative analysis of apicomplexan hemoprotozoa.</title>
        <authorList>
            <person name="Brayton K.A."/>
            <person name="Lau A.O.T."/>
            <person name="Herndon D.R."/>
            <person name="Hannick L."/>
            <person name="Kappmeyer L.S."/>
            <person name="Berens S.J."/>
            <person name="Bidwell S.L."/>
            <person name="Brown W.C."/>
            <person name="Crabtree J."/>
            <person name="Fadrosh D."/>
            <person name="Feldblum T."/>
            <person name="Forberger H.A."/>
            <person name="Haas B.J."/>
            <person name="Howell J.M."/>
            <person name="Khouri H."/>
            <person name="Koo H."/>
            <person name="Mann D.J."/>
            <person name="Norimine J."/>
            <person name="Paulsen I.T."/>
            <person name="Radune D."/>
            <person name="Ren Q."/>
            <person name="Smith R.K. Jr."/>
            <person name="Suarez C.E."/>
            <person name="White O."/>
            <person name="Wortman J.R."/>
            <person name="Knowles D.P. Jr."/>
            <person name="McElwain T.F."/>
            <person name="Nene V.M."/>
        </authorList>
    </citation>
    <scope>NUCLEOTIDE SEQUENCE [LARGE SCALE GENOMIC DNA]</scope>
    <source>
        <strain evidence="4">T2Bo</strain>
    </source>
</reference>
<dbReference type="FunCoup" id="A7APD4">
    <property type="interactions" value="439"/>
</dbReference>
<dbReference type="PANTHER" id="PTHR10678">
    <property type="entry name" value="26S PROTEASOME NON-ATPASE REGULATORY SUBUNIT 11/COP9 SIGNALOSOME COMPLEX SUBUNIT 2"/>
    <property type="match status" value="1"/>
</dbReference>
<gene>
    <name evidence="4" type="ORF">BBOV_III008580</name>
</gene>
<dbReference type="Proteomes" id="UP000002173">
    <property type="component" value="Unassembled WGS sequence"/>
</dbReference>
<name>A7APD4_BABBO</name>
<reference evidence="5" key="2">
    <citation type="journal article" date="2020" name="Data Brief">
        <title>Transcriptome dataset of Babesia bovis life stages within vertebrate and invertebrate hosts.</title>
        <authorList>
            <person name="Ueti M.W."/>
            <person name="Johnson W.C."/>
            <person name="Kappmeyer L.S."/>
            <person name="Herndon D.R."/>
            <person name="Mousel M.R."/>
            <person name="Reif K.E."/>
            <person name="Taus N.S."/>
            <person name="Ifeonu O.O."/>
            <person name="Silva J.C."/>
            <person name="Suarez C.E."/>
            <person name="Brayton K.A."/>
        </authorList>
    </citation>
    <scope>NUCLEOTIDE SEQUENCE [LARGE SCALE GENOMIC DNA]</scope>
</reference>
<evidence type="ECO:0000256" key="1">
    <source>
        <dbReference type="ARBA" id="ARBA00007454"/>
    </source>
</evidence>
<keyword evidence="2" id="KW-0647">Proteasome</keyword>
<protein>
    <submittedName>
        <fullName evidence="4">PCI domain containing protein</fullName>
    </submittedName>
</protein>
<comment type="caution">
    <text evidence="4">The sequence shown here is derived from an EMBL/GenBank/DDBJ whole genome shotgun (WGS) entry which is preliminary data.</text>
</comment>
<proteinExistence type="inferred from homology"/>
<dbReference type="RefSeq" id="XP_001611986.1">
    <property type="nucleotide sequence ID" value="XM_001611936.1"/>
</dbReference>
<dbReference type="KEGG" id="bbo:BBOV_III008580"/>
<dbReference type="InterPro" id="IPR036390">
    <property type="entry name" value="WH_DNA-bd_sf"/>
</dbReference>
<reference evidence="5" key="3">
    <citation type="journal article" date="2021" name="Int. J. Parasitol.">
        <title>Comparative analysis of gene expression between Babesia bovis blood stages and kinetes allowed by improved genome annotation.</title>
        <authorList>
            <person name="Ueti M.W."/>
            <person name="Johnson W.C."/>
            <person name="Kappmeyer L.S."/>
            <person name="Herndon D.R."/>
            <person name="Mousel M.R."/>
            <person name="Reif K.E."/>
            <person name="Taus N.S."/>
            <person name="Ifeonu O.O."/>
            <person name="Silva J.C."/>
            <person name="Suarez C.E."/>
            <person name="Brayton K.A."/>
        </authorList>
    </citation>
    <scope>NUCLEOTIDE SEQUENCE [LARGE SCALE GENOMIC DNA]</scope>
</reference>
<evidence type="ECO:0000256" key="2">
    <source>
        <dbReference type="ARBA" id="ARBA00022942"/>
    </source>
</evidence>
<dbReference type="SMART" id="SM00088">
    <property type="entry name" value="PINT"/>
    <property type="match status" value="1"/>
</dbReference>
<dbReference type="OMA" id="ESKIYHA"/>
<dbReference type="InterPro" id="IPR040773">
    <property type="entry name" value="Rpn6_N"/>
</dbReference>
<dbReference type="GeneID" id="5480238"/>
<dbReference type="eggNOG" id="KOG1463">
    <property type="taxonomic scope" value="Eukaryota"/>
</dbReference>
<sequence length="598" mass="67873">MALVDRIISRYVALDAQRKSIDAERSSKCSPGARIGCCTYPEDLARSYMELNEMILGGRESSVDEADIGITGAKKLDILTDERILYICEDVLYVIVYHLIETGHIDAMLGALVRNELFFAVLPQAKTAKMVRSVLERLSQVVKDLDVLYRVFGLYRSWCANMKRTFLGYRLDLKICILLLLRRNYSAAIMSLEKLQQDVKNIEDKPLLLDIHLTQAKAYLLVRNLVRTKIALSNAKNVAININTPTYVSAEIDLLSGLLYLCESDYRTAYTYFFEAYEGFHMAVGGTHSVLFPNLARLQKRAKVLEDICTASTEPTLVKDAPLPLMVGDPEIYSCHSTISDISAVFFTFYNLSEYKSTSGTVVEESMSPNVDPVASHYIQFYSMLNTNAGLETPMPEKPSFEDGADPVPVETLARADERKLVQALKYLLLTIVITGRNAELIPLLSAKNKQKFTNHVEIRMIQRISECYKNSSLVDFEKILDEYKQVILMDPILQQEIHRLYDALLERNITRILKPYSIVQISFLSHKLSLPQDKVEKKLAEMILDGKLRGTIDQGNANLLLFDEETVRETFYEDVNHTISKLMSVIDTLYKKAQRAM</sequence>
<dbReference type="AlphaFoldDB" id="A7APD4"/>
<evidence type="ECO:0000259" key="3">
    <source>
        <dbReference type="PROSITE" id="PS50250"/>
    </source>
</evidence>
<dbReference type="STRING" id="5865.A7APD4"/>
<dbReference type="GO" id="GO:0000502">
    <property type="term" value="C:proteasome complex"/>
    <property type="evidence" value="ECO:0007669"/>
    <property type="project" value="UniProtKB-KW"/>
</dbReference>
<dbReference type="VEuPathDB" id="PiroplasmaDB:BBOV_III008580"/>
<dbReference type="InParanoid" id="A7APD4"/>
<dbReference type="Pfam" id="PF01399">
    <property type="entry name" value="PCI"/>
    <property type="match status" value="1"/>
</dbReference>